<keyword evidence="3" id="KW-1185">Reference proteome</keyword>
<dbReference type="InterPro" id="IPR024079">
    <property type="entry name" value="MetalloPept_cat_dom_sf"/>
</dbReference>
<dbReference type="RefSeq" id="WP_348702536.1">
    <property type="nucleotide sequence ID" value="NZ_CAXIYA010000004.1"/>
</dbReference>
<feature type="domain" description="Peptidase M43 pregnancy-associated plasma-A" evidence="1">
    <location>
        <begin position="149"/>
        <end position="324"/>
    </location>
</feature>
<comment type="caution">
    <text evidence="2">The sequence shown here is derived from an EMBL/GenBank/DDBJ whole genome shotgun (WGS) entry which is preliminary data.</text>
</comment>
<dbReference type="Pfam" id="PF05572">
    <property type="entry name" value="Peptidase_M43"/>
    <property type="match status" value="1"/>
</dbReference>
<dbReference type="PROSITE" id="PS51257">
    <property type="entry name" value="PROKAR_LIPOPROTEIN"/>
    <property type="match status" value="1"/>
</dbReference>
<protein>
    <submittedName>
        <fullName evidence="2">Peptidase_M43 domain-containing protein</fullName>
    </submittedName>
</protein>
<dbReference type="SUPFAM" id="SSF55486">
    <property type="entry name" value="Metalloproteases ('zincins'), catalytic domain"/>
    <property type="match status" value="1"/>
</dbReference>
<sequence length="348" mass="38889">MKEVKKIVVGVVAALVFISCSNEELILGNNNQENIKEVESGFNATFKIPVVVHLTSVNNNFLSDNEVKEIIHNINVYYNAKNSSLNDVFEPFQSIIGNPNIEFILAKRNPVGGVTNGITRTVSSKAVISGTNESQSYIELIESIRNAHGKWDGDKYLNIFIANEIPGYGRVFGNEAEKEFGYEVLPPHNSFLVETNEFDKKSMITGVFSEASLGTPIKITNTLIHEIGHWLGLKHTYGYNSPQTEEGARIREKLINDNYDPNNTFYKVGDDGIDDTPWTCVVTDDVTFKLFDTYVNVENIMGKTKTIEKKMFTIGQVAAMHKVLQGEKGGRNNIWSDDNLKETGVKTH</sequence>
<evidence type="ECO:0000313" key="3">
    <source>
        <dbReference type="Proteomes" id="UP001497602"/>
    </source>
</evidence>
<organism evidence="2 3">
    <name type="scientific">Tenacibaculum vairaonense</name>
    <dbReference type="NCBI Taxonomy" id="3137860"/>
    <lineage>
        <taxon>Bacteria</taxon>
        <taxon>Pseudomonadati</taxon>
        <taxon>Bacteroidota</taxon>
        <taxon>Flavobacteriia</taxon>
        <taxon>Flavobacteriales</taxon>
        <taxon>Flavobacteriaceae</taxon>
        <taxon>Tenacibaculum</taxon>
    </lineage>
</organism>
<accession>A0ABM9PI87</accession>
<dbReference type="EMBL" id="CAXJRC010000005">
    <property type="protein sequence ID" value="CAL2105328.1"/>
    <property type="molecule type" value="Genomic_DNA"/>
</dbReference>
<proteinExistence type="predicted"/>
<evidence type="ECO:0000259" key="1">
    <source>
        <dbReference type="Pfam" id="PF05572"/>
    </source>
</evidence>
<dbReference type="Gene3D" id="3.40.390.10">
    <property type="entry name" value="Collagenase (Catalytic Domain)"/>
    <property type="match status" value="1"/>
</dbReference>
<name>A0ABM9PI87_9FLAO</name>
<dbReference type="InterPro" id="IPR008754">
    <property type="entry name" value="Peptidase_M43"/>
</dbReference>
<evidence type="ECO:0000313" key="2">
    <source>
        <dbReference type="EMBL" id="CAL2105328.1"/>
    </source>
</evidence>
<dbReference type="Proteomes" id="UP001497602">
    <property type="component" value="Unassembled WGS sequence"/>
</dbReference>
<gene>
    <name evidence="2" type="ORF">T190115A13A_140095</name>
</gene>
<reference evidence="2 3" key="1">
    <citation type="submission" date="2024-05" db="EMBL/GenBank/DDBJ databases">
        <authorList>
            <person name="Duchaud E."/>
        </authorList>
    </citation>
    <scope>NUCLEOTIDE SEQUENCE [LARGE SCALE GENOMIC DNA]</scope>
    <source>
        <strain evidence="2">Ena-SAMPLE-TAB-13-05-2024-13:56:06:370-140305</strain>
    </source>
</reference>